<comment type="subcellular location">
    <subcellularLocation>
        <location evidence="1">Endomembrane system</location>
    </subcellularLocation>
</comment>
<evidence type="ECO:0000256" key="3">
    <source>
        <dbReference type="ARBA" id="ARBA00022475"/>
    </source>
</evidence>
<dbReference type="SUPFAM" id="SSF53850">
    <property type="entry name" value="Periplasmic binding protein-like II"/>
    <property type="match status" value="1"/>
</dbReference>
<dbReference type="RefSeq" id="WP_160586934.1">
    <property type="nucleotide sequence ID" value="NZ_BMHN01000001.1"/>
</dbReference>
<dbReference type="CDD" id="cd13553">
    <property type="entry name" value="PBP2_NrtA_CpmA_like"/>
    <property type="match status" value="1"/>
</dbReference>
<dbReference type="Proteomes" id="UP000470384">
    <property type="component" value="Unassembled WGS sequence"/>
</dbReference>
<evidence type="ECO:0000313" key="7">
    <source>
        <dbReference type="Proteomes" id="UP000470384"/>
    </source>
</evidence>
<dbReference type="AlphaFoldDB" id="A0A845Q8C3"/>
<accession>A0A845Q8C3</accession>
<dbReference type="EMBL" id="WXYQ01000004">
    <property type="protein sequence ID" value="NBG94872.1"/>
    <property type="molecule type" value="Genomic_DNA"/>
</dbReference>
<dbReference type="GO" id="GO:0012505">
    <property type="term" value="C:endomembrane system"/>
    <property type="evidence" value="ECO:0007669"/>
    <property type="project" value="UniProtKB-SubCell"/>
</dbReference>
<evidence type="ECO:0000313" key="6">
    <source>
        <dbReference type="EMBL" id="NBG94872.1"/>
    </source>
</evidence>
<organism evidence="6 7">
    <name type="scientific">Pyruvatibacter mobilis</name>
    <dbReference type="NCBI Taxonomy" id="1712261"/>
    <lineage>
        <taxon>Bacteria</taxon>
        <taxon>Pseudomonadati</taxon>
        <taxon>Pseudomonadota</taxon>
        <taxon>Alphaproteobacteria</taxon>
        <taxon>Hyphomicrobiales</taxon>
        <taxon>Parvibaculaceae</taxon>
        <taxon>Pyruvatibacter</taxon>
    </lineage>
</organism>
<reference evidence="6 7" key="1">
    <citation type="journal article" date="2016" name="Int. J. Syst. Evol. Microbiol.">
        <title>Pyruvatibacter mobilis gen. nov., sp. nov., a marine bacterium from the culture broth of Picochlorum sp. 122.</title>
        <authorList>
            <person name="Wang G."/>
            <person name="Tang M."/>
            <person name="Wu H."/>
            <person name="Dai S."/>
            <person name="Li T."/>
            <person name="Chen C."/>
            <person name="He H."/>
            <person name="Fan J."/>
            <person name="Xiang W."/>
            <person name="Li X."/>
        </authorList>
    </citation>
    <scope>NUCLEOTIDE SEQUENCE [LARGE SCALE GENOMIC DNA]</scope>
    <source>
        <strain evidence="6 7">GYP-11</strain>
    </source>
</reference>
<dbReference type="GeneID" id="300655782"/>
<evidence type="ECO:0000256" key="5">
    <source>
        <dbReference type="ARBA" id="ARBA00023136"/>
    </source>
</evidence>
<keyword evidence="3" id="KW-1003">Cell membrane</keyword>
<dbReference type="Pfam" id="PF13379">
    <property type="entry name" value="NMT1_2"/>
    <property type="match status" value="1"/>
</dbReference>
<evidence type="ECO:0000256" key="2">
    <source>
        <dbReference type="ARBA" id="ARBA00022448"/>
    </source>
</evidence>
<dbReference type="PANTHER" id="PTHR30024:SF43">
    <property type="entry name" value="BLL4572 PROTEIN"/>
    <property type="match status" value="1"/>
</dbReference>
<dbReference type="InterPro" id="IPR044527">
    <property type="entry name" value="NrtA/CpmA_ABC-bd_dom"/>
</dbReference>
<gene>
    <name evidence="6" type="ORF">GTQ45_03910</name>
</gene>
<dbReference type="Gene3D" id="3.40.190.10">
    <property type="entry name" value="Periplasmic binding protein-like II"/>
    <property type="match status" value="2"/>
</dbReference>
<keyword evidence="7" id="KW-1185">Reference proteome</keyword>
<name>A0A845Q8C3_9HYPH</name>
<keyword evidence="4" id="KW-0997">Cell inner membrane</keyword>
<proteinExistence type="predicted"/>
<evidence type="ECO:0000256" key="4">
    <source>
        <dbReference type="ARBA" id="ARBA00022519"/>
    </source>
</evidence>
<dbReference type="PANTHER" id="PTHR30024">
    <property type="entry name" value="ALIPHATIC SULFONATES-BINDING PROTEIN-RELATED"/>
    <property type="match status" value="1"/>
</dbReference>
<comment type="caution">
    <text evidence="6">The sequence shown here is derived from an EMBL/GenBank/DDBJ whole genome shotgun (WGS) entry which is preliminary data.</text>
</comment>
<protein>
    <submittedName>
        <fullName evidence="6">ABC transporter substrate-binding protein</fullName>
    </submittedName>
</protein>
<dbReference type="OrthoDB" id="570524at2"/>
<sequence>MSAATRHIRAGFIPLLDAAPLIVAREQGFAEAEGIDLTLVRETSWASLRDRVAVGHFEAAHMLAPMAIAGSLALPPLPVPFIAPVAFGAGRNAITISQDLREMMGLEDDAAPLEAADAVARLTTAKRAQMPDRPLVFAAVHAYSAHAALLRYWLAEGSLYTGTDVRLEFVPPPFMADALAAGMVDGCCVGEPWSSVAFKAGVGHILVAGDNIWPAGPDKVLGLRADWAAENEDMALRLVRALVAAAHWADDPAHTDGLAAMLAEARYLDKPQDVLLPGLTGRLASSGAGFARGDASRPEPAHAAWFATQMARWGDIDLTPEALAAATATYRPDIYAAALGDNARTGVTPHTVALFDGRIFDPRDAAGYLAALTAS</sequence>
<keyword evidence="2" id="KW-0813">Transport</keyword>
<keyword evidence="5" id="KW-0472">Membrane</keyword>
<evidence type="ECO:0000256" key="1">
    <source>
        <dbReference type="ARBA" id="ARBA00004308"/>
    </source>
</evidence>